<accession>A0A4Y2RI55</accession>
<name>A0A4Y2RI55_ARAVE</name>
<protein>
    <submittedName>
        <fullName evidence="1">Uncharacterized protein</fullName>
    </submittedName>
</protein>
<gene>
    <name evidence="1" type="ORF">AVEN_203364_1</name>
</gene>
<comment type="caution">
    <text evidence="1">The sequence shown here is derived from an EMBL/GenBank/DDBJ whole genome shotgun (WGS) entry which is preliminary data.</text>
</comment>
<dbReference type="EMBL" id="BGPR01017056">
    <property type="protein sequence ID" value="GBN74979.1"/>
    <property type="molecule type" value="Genomic_DNA"/>
</dbReference>
<evidence type="ECO:0000313" key="1">
    <source>
        <dbReference type="EMBL" id="GBN74979.1"/>
    </source>
</evidence>
<dbReference type="Proteomes" id="UP000499080">
    <property type="component" value="Unassembled WGS sequence"/>
</dbReference>
<organism evidence="1 2">
    <name type="scientific">Araneus ventricosus</name>
    <name type="common">Orbweaver spider</name>
    <name type="synonym">Epeira ventricosa</name>
    <dbReference type="NCBI Taxonomy" id="182803"/>
    <lineage>
        <taxon>Eukaryota</taxon>
        <taxon>Metazoa</taxon>
        <taxon>Ecdysozoa</taxon>
        <taxon>Arthropoda</taxon>
        <taxon>Chelicerata</taxon>
        <taxon>Arachnida</taxon>
        <taxon>Araneae</taxon>
        <taxon>Araneomorphae</taxon>
        <taxon>Entelegynae</taxon>
        <taxon>Araneoidea</taxon>
        <taxon>Araneidae</taxon>
        <taxon>Araneus</taxon>
    </lineage>
</organism>
<keyword evidence="2" id="KW-1185">Reference proteome</keyword>
<proteinExistence type="predicted"/>
<reference evidence="1 2" key="1">
    <citation type="journal article" date="2019" name="Sci. Rep.">
        <title>Orb-weaving spider Araneus ventricosus genome elucidates the spidroin gene catalogue.</title>
        <authorList>
            <person name="Kono N."/>
            <person name="Nakamura H."/>
            <person name="Ohtoshi R."/>
            <person name="Moran D.A.P."/>
            <person name="Shinohara A."/>
            <person name="Yoshida Y."/>
            <person name="Fujiwara M."/>
            <person name="Mori M."/>
            <person name="Tomita M."/>
            <person name="Arakawa K."/>
        </authorList>
    </citation>
    <scope>NUCLEOTIDE SEQUENCE [LARGE SCALE GENOMIC DNA]</scope>
</reference>
<sequence length="142" mass="16521">MLKKQRNLKTNYRHWPFTGTTFQRVIFQSKWMPPLLFLSFSLYQLLLSYRCIPCTARIHPTTPRPFFLFFIDPSLHRYCMSGVLMVCMQGETIVCRFLGSNKMERPLRRGMRGIKGSEGSTGLVRIPNMFMAGRSYLGKVGK</sequence>
<evidence type="ECO:0000313" key="2">
    <source>
        <dbReference type="Proteomes" id="UP000499080"/>
    </source>
</evidence>
<dbReference type="AlphaFoldDB" id="A0A4Y2RI55"/>